<protein>
    <submittedName>
        <fullName evidence="2">Mobile element protein</fullName>
    </submittedName>
</protein>
<gene>
    <name evidence="2" type="ORF">GRAN_3389</name>
</gene>
<evidence type="ECO:0000313" key="3">
    <source>
        <dbReference type="Proteomes" id="UP000289437"/>
    </source>
</evidence>
<dbReference type="Gene3D" id="3.40.50.1820">
    <property type="entry name" value="alpha/beta hydrolase"/>
    <property type="match status" value="1"/>
</dbReference>
<dbReference type="InterPro" id="IPR029058">
    <property type="entry name" value="AB_hydrolase_fold"/>
</dbReference>
<dbReference type="SUPFAM" id="SSF53474">
    <property type="entry name" value="alpha/beta-Hydrolases"/>
    <property type="match status" value="1"/>
</dbReference>
<evidence type="ECO:0000313" key="2">
    <source>
        <dbReference type="EMBL" id="RXH56532.1"/>
    </source>
</evidence>
<accession>A0A4Q0T184</accession>
<evidence type="ECO:0000256" key="1">
    <source>
        <dbReference type="SAM" id="MobiDB-lite"/>
    </source>
</evidence>
<feature type="region of interest" description="Disordered" evidence="1">
    <location>
        <begin position="51"/>
        <end position="71"/>
    </location>
</feature>
<dbReference type="InterPro" id="IPR052897">
    <property type="entry name" value="Sec-Metab_Biosynth_Hydrolase"/>
</dbReference>
<name>A0A4Q0T184_9BACT</name>
<dbReference type="EMBL" id="RDSM01000002">
    <property type="protein sequence ID" value="RXH56532.1"/>
    <property type="molecule type" value="Genomic_DNA"/>
</dbReference>
<reference evidence="2 3" key="1">
    <citation type="submission" date="2018-11" db="EMBL/GenBank/DDBJ databases">
        <authorList>
            <person name="Mardanov A.V."/>
            <person name="Ravin N.V."/>
            <person name="Dedysh S.N."/>
        </authorList>
    </citation>
    <scope>NUCLEOTIDE SEQUENCE [LARGE SCALE GENOMIC DNA]</scope>
    <source>
        <strain evidence="2 3">AF10</strain>
    </source>
</reference>
<comment type="caution">
    <text evidence="2">The sequence shown here is derived from an EMBL/GenBank/DDBJ whole genome shotgun (WGS) entry which is preliminary data.</text>
</comment>
<dbReference type="Proteomes" id="UP000289437">
    <property type="component" value="Unassembled WGS sequence"/>
</dbReference>
<dbReference type="PANTHER" id="PTHR37017">
    <property type="entry name" value="AB HYDROLASE-1 DOMAIN-CONTAINING PROTEIN-RELATED"/>
    <property type="match status" value="1"/>
</dbReference>
<dbReference type="PANTHER" id="PTHR37017:SF11">
    <property type="entry name" value="ESTERASE_LIPASE_THIOESTERASE DOMAIN-CONTAINING PROTEIN"/>
    <property type="match status" value="1"/>
</dbReference>
<organism evidence="2 3">
    <name type="scientific">Granulicella sibirica</name>
    <dbReference type="NCBI Taxonomy" id="2479048"/>
    <lineage>
        <taxon>Bacteria</taxon>
        <taxon>Pseudomonadati</taxon>
        <taxon>Acidobacteriota</taxon>
        <taxon>Terriglobia</taxon>
        <taxon>Terriglobales</taxon>
        <taxon>Acidobacteriaceae</taxon>
        <taxon>Granulicella</taxon>
    </lineage>
</organism>
<reference evidence="3" key="2">
    <citation type="submission" date="2019-02" db="EMBL/GenBank/DDBJ databases">
        <title>Granulicella sibirica sp. nov., a psychrotolerant acidobacterium isolated from an organic soil layer in forested tundra, West Siberia.</title>
        <authorList>
            <person name="Oshkin I.Y."/>
            <person name="Kulichevskaya I.S."/>
            <person name="Rijpstra W.I.C."/>
            <person name="Sinninghe Damste J.S."/>
            <person name="Rakitin A.L."/>
            <person name="Ravin N.V."/>
            <person name="Dedysh S.N."/>
        </authorList>
    </citation>
    <scope>NUCLEOTIDE SEQUENCE [LARGE SCALE GENOMIC DNA]</scope>
    <source>
        <strain evidence="3">AF10</strain>
    </source>
</reference>
<sequence length="139" mass="15652">MPRSWRDATDQGDLTAVWVPDEGSEALRDLVRAREAAKQDQTRSRHRLSKFLLHSGQRPPTAPALGTPVTTASWRDKPSWFIVASRDRTISPQLEELEAKRMNAITTRADSCHVVMLSKPEVVTDVIIRASHALDNDRQ</sequence>
<proteinExistence type="predicted"/>
<dbReference type="AlphaFoldDB" id="A0A4Q0T184"/>
<keyword evidence="3" id="KW-1185">Reference proteome</keyword>